<dbReference type="Proteomes" id="UP000515121">
    <property type="component" value="Unplaced"/>
</dbReference>
<evidence type="ECO:0000259" key="2">
    <source>
        <dbReference type="Pfam" id="PF00108"/>
    </source>
</evidence>
<dbReference type="GeneID" id="111279258"/>
<name>A0A6P5X1C3_DURZI</name>
<dbReference type="RefSeq" id="XP_022721967.1">
    <property type="nucleotide sequence ID" value="XM_022866232.1"/>
</dbReference>
<feature type="compositionally biased region" description="Polar residues" evidence="1">
    <location>
        <begin position="77"/>
        <end position="91"/>
    </location>
</feature>
<gene>
    <name evidence="4 5" type="primary">LOC111279258</name>
</gene>
<sequence length="106" mass="11709">MEEAFLRKQIYNFFSIPLKAISDRALSEVLLPNKVELLHGKWVSRGKGKSSTIVDNDEGLGKFDAAKLKKMRPSFKESGTLTAGNASSISPTKLGHREDGECKKDN</sequence>
<protein>
    <submittedName>
        <fullName evidence="4 5">Uncharacterized protein LOC111279258 isoform X1</fullName>
    </submittedName>
</protein>
<evidence type="ECO:0000313" key="5">
    <source>
        <dbReference type="RefSeq" id="XP_022721968.1"/>
    </source>
</evidence>
<dbReference type="Pfam" id="PF00108">
    <property type="entry name" value="Thiolase_N"/>
    <property type="match status" value="1"/>
</dbReference>
<dbReference type="GO" id="GO:0016747">
    <property type="term" value="F:acyltransferase activity, transferring groups other than amino-acyl groups"/>
    <property type="evidence" value="ECO:0007669"/>
    <property type="project" value="InterPro"/>
</dbReference>
<keyword evidence="3" id="KW-1185">Reference proteome</keyword>
<feature type="domain" description="Thiolase N-terminal" evidence="2">
    <location>
        <begin position="47"/>
        <end position="90"/>
    </location>
</feature>
<dbReference type="InterPro" id="IPR016039">
    <property type="entry name" value="Thiolase-like"/>
</dbReference>
<feature type="region of interest" description="Disordered" evidence="1">
    <location>
        <begin position="75"/>
        <end position="106"/>
    </location>
</feature>
<evidence type="ECO:0000313" key="4">
    <source>
        <dbReference type="RefSeq" id="XP_022721967.1"/>
    </source>
</evidence>
<dbReference type="RefSeq" id="XP_022721968.1">
    <property type="nucleotide sequence ID" value="XM_022866233.1"/>
</dbReference>
<proteinExistence type="predicted"/>
<reference evidence="4 5" key="1">
    <citation type="submission" date="2025-04" db="UniProtKB">
        <authorList>
            <consortium name="RefSeq"/>
        </authorList>
    </citation>
    <scope>IDENTIFICATION</scope>
    <source>
        <tissue evidence="4 5">Fruit stalk</tissue>
    </source>
</reference>
<dbReference type="AlphaFoldDB" id="A0A6P5X1C3"/>
<organism evidence="3 5">
    <name type="scientific">Durio zibethinus</name>
    <name type="common">Durian</name>
    <dbReference type="NCBI Taxonomy" id="66656"/>
    <lineage>
        <taxon>Eukaryota</taxon>
        <taxon>Viridiplantae</taxon>
        <taxon>Streptophyta</taxon>
        <taxon>Embryophyta</taxon>
        <taxon>Tracheophyta</taxon>
        <taxon>Spermatophyta</taxon>
        <taxon>Magnoliopsida</taxon>
        <taxon>eudicotyledons</taxon>
        <taxon>Gunneridae</taxon>
        <taxon>Pentapetalae</taxon>
        <taxon>rosids</taxon>
        <taxon>malvids</taxon>
        <taxon>Malvales</taxon>
        <taxon>Malvaceae</taxon>
        <taxon>Helicteroideae</taxon>
        <taxon>Durio</taxon>
    </lineage>
</organism>
<evidence type="ECO:0000256" key="1">
    <source>
        <dbReference type="SAM" id="MobiDB-lite"/>
    </source>
</evidence>
<feature type="compositionally biased region" description="Basic and acidic residues" evidence="1">
    <location>
        <begin position="95"/>
        <end position="106"/>
    </location>
</feature>
<dbReference type="Gene3D" id="3.40.47.10">
    <property type="match status" value="1"/>
</dbReference>
<dbReference type="KEGG" id="dzi:111279258"/>
<evidence type="ECO:0000313" key="3">
    <source>
        <dbReference type="Proteomes" id="UP000515121"/>
    </source>
</evidence>
<accession>A0A6P5X1C3</accession>
<dbReference type="InterPro" id="IPR020616">
    <property type="entry name" value="Thiolase_N"/>
</dbReference>
<dbReference type="OrthoDB" id="1939120at2759"/>